<reference evidence="2 3" key="1">
    <citation type="submission" date="2023-10" db="EMBL/GenBank/DDBJ databases">
        <title>Draft genome sequence of Xylaria bambusicola isolate GMP-LS, the root and basal stem rot pathogen of sugarcane in Indonesia.</title>
        <authorList>
            <person name="Selvaraj P."/>
            <person name="Muralishankar V."/>
            <person name="Muruganantham S."/>
            <person name="Sp S."/>
            <person name="Haryani S."/>
            <person name="Lau K.J.X."/>
            <person name="Naqvi N.I."/>
        </authorList>
    </citation>
    <scope>NUCLEOTIDE SEQUENCE [LARGE SCALE GENOMIC DNA]</scope>
    <source>
        <strain evidence="2">GMP-LS</strain>
    </source>
</reference>
<keyword evidence="3" id="KW-1185">Reference proteome</keyword>
<feature type="transmembrane region" description="Helical" evidence="1">
    <location>
        <begin position="124"/>
        <end position="145"/>
    </location>
</feature>
<name>A0AAN7YVP1_9PEZI</name>
<keyword evidence="1" id="KW-0472">Membrane</keyword>
<feature type="transmembrane region" description="Helical" evidence="1">
    <location>
        <begin position="60"/>
        <end position="80"/>
    </location>
</feature>
<evidence type="ECO:0000313" key="3">
    <source>
        <dbReference type="Proteomes" id="UP001305414"/>
    </source>
</evidence>
<feature type="transmembrane region" description="Helical" evidence="1">
    <location>
        <begin position="21"/>
        <end position="40"/>
    </location>
</feature>
<feature type="transmembrane region" description="Helical" evidence="1">
    <location>
        <begin position="92"/>
        <end position="112"/>
    </location>
</feature>
<dbReference type="EMBL" id="JAWHQM010000004">
    <property type="protein sequence ID" value="KAK5626810.1"/>
    <property type="molecule type" value="Genomic_DNA"/>
</dbReference>
<keyword evidence="1" id="KW-0812">Transmembrane</keyword>
<comment type="caution">
    <text evidence="2">The sequence shown here is derived from an EMBL/GenBank/DDBJ whole genome shotgun (WGS) entry which is preliminary data.</text>
</comment>
<gene>
    <name evidence="2" type="ORF">RRF57_002525</name>
</gene>
<accession>A0AAN7YVP1</accession>
<evidence type="ECO:0000256" key="1">
    <source>
        <dbReference type="SAM" id="Phobius"/>
    </source>
</evidence>
<proteinExistence type="predicted"/>
<sequence>MAYAEGSFLSYHQGSWNRTKLVFRSISFVLGIIIISLSAADGVRILEIGNTSLLEWAYTFPVVFITFALDAAELGFSFLWKRNPGIRSGWHIGAELVLLGGNSVVIFAISQRLPPGYGWYSAEYMGALITSLKIAIITFVGILAIDRLILFVMACVDTHRHHTAVQVQMIVQALRQQNMNDPTTAGLVNNAMYLEPQGIPPQGYPQMPRPSHEPYLKPEYYRELPENQKFQGDIRRQLYAT</sequence>
<evidence type="ECO:0000313" key="2">
    <source>
        <dbReference type="EMBL" id="KAK5626810.1"/>
    </source>
</evidence>
<keyword evidence="1" id="KW-1133">Transmembrane helix</keyword>
<organism evidence="2 3">
    <name type="scientific">Xylaria bambusicola</name>
    <dbReference type="NCBI Taxonomy" id="326684"/>
    <lineage>
        <taxon>Eukaryota</taxon>
        <taxon>Fungi</taxon>
        <taxon>Dikarya</taxon>
        <taxon>Ascomycota</taxon>
        <taxon>Pezizomycotina</taxon>
        <taxon>Sordariomycetes</taxon>
        <taxon>Xylariomycetidae</taxon>
        <taxon>Xylariales</taxon>
        <taxon>Xylariaceae</taxon>
        <taxon>Xylaria</taxon>
    </lineage>
</organism>
<dbReference type="AlphaFoldDB" id="A0AAN7YVP1"/>
<dbReference type="Proteomes" id="UP001305414">
    <property type="component" value="Unassembled WGS sequence"/>
</dbReference>
<protein>
    <submittedName>
        <fullName evidence="2">Uncharacterized protein</fullName>
    </submittedName>
</protein>